<accession>A0A6A5W5U1</accession>
<keyword evidence="3" id="KW-1185">Reference proteome</keyword>
<gene>
    <name evidence="2" type="ORF">P154DRAFT_400126</name>
</gene>
<dbReference type="OrthoDB" id="5420387at2759"/>
<dbReference type="EMBL" id="ML977628">
    <property type="protein sequence ID" value="KAF1996199.1"/>
    <property type="molecule type" value="Genomic_DNA"/>
</dbReference>
<dbReference type="Proteomes" id="UP000799779">
    <property type="component" value="Unassembled WGS sequence"/>
</dbReference>
<feature type="compositionally biased region" description="Polar residues" evidence="1">
    <location>
        <begin position="759"/>
        <end position="781"/>
    </location>
</feature>
<dbReference type="PANTHER" id="PTHR42345:SF2">
    <property type="entry name" value="HELICASE-LIKE PROTEIN"/>
    <property type="match status" value="1"/>
</dbReference>
<feature type="non-terminal residue" evidence="2">
    <location>
        <position position="1"/>
    </location>
</feature>
<evidence type="ECO:0000313" key="2">
    <source>
        <dbReference type="EMBL" id="KAF1996199.1"/>
    </source>
</evidence>
<evidence type="ECO:0000256" key="1">
    <source>
        <dbReference type="SAM" id="MobiDB-lite"/>
    </source>
</evidence>
<reference evidence="2" key="1">
    <citation type="journal article" date="2020" name="Stud. Mycol.">
        <title>101 Dothideomycetes genomes: a test case for predicting lifestyles and emergence of pathogens.</title>
        <authorList>
            <person name="Haridas S."/>
            <person name="Albert R."/>
            <person name="Binder M."/>
            <person name="Bloem J."/>
            <person name="Labutti K."/>
            <person name="Salamov A."/>
            <person name="Andreopoulos B."/>
            <person name="Baker S."/>
            <person name="Barry K."/>
            <person name="Bills G."/>
            <person name="Bluhm B."/>
            <person name="Cannon C."/>
            <person name="Castanera R."/>
            <person name="Culley D."/>
            <person name="Daum C."/>
            <person name="Ezra D."/>
            <person name="Gonzalez J."/>
            <person name="Henrissat B."/>
            <person name="Kuo A."/>
            <person name="Liang C."/>
            <person name="Lipzen A."/>
            <person name="Lutzoni F."/>
            <person name="Magnuson J."/>
            <person name="Mondo S."/>
            <person name="Nolan M."/>
            <person name="Ohm R."/>
            <person name="Pangilinan J."/>
            <person name="Park H.-J."/>
            <person name="Ramirez L."/>
            <person name="Alfaro M."/>
            <person name="Sun H."/>
            <person name="Tritt A."/>
            <person name="Yoshinaga Y."/>
            <person name="Zwiers L.-H."/>
            <person name="Turgeon B."/>
            <person name="Goodwin S."/>
            <person name="Spatafora J."/>
            <person name="Crous P."/>
            <person name="Grigoriev I."/>
        </authorList>
    </citation>
    <scope>NUCLEOTIDE SEQUENCE</scope>
    <source>
        <strain evidence="2">CBS 123094</strain>
    </source>
</reference>
<sequence>TPPPEPPEQKTEYLTEEQLHSLYSGAPHFGIQRTYHVPSPVVAYPWGNGAKANEATDSVPLAHAAFYAATLVPQYALARRGRDPDEYRPYEGYEVDVAEVPSMLSAQGTEPGTVGFGHFLQLPISDSLVTNLQQMQTSDGSLQAVRNKALMQSNPEKLGIRKVRTSVVYERLVEFCDLHEAFADSPERMTILNNQSSGDLYANLFGKFLMPPRYDGTTADPTGQKVQIDTLLRILSLKGVWYDFSLVEWRIRLGQILWSDPDAPDDGHDGHGGHGGHDRHAGHAGYAMWPDRNVLLLQITLACELLLRLDAVSPIKGDESPGQKLVSTEEYQGFHNLGTKKTDWDLIVARRFLENILVVPENVPAQTPRARGLLSMLSAAEQMVAPEPDIVILPRHQSRQLSGLLAFAESMQWPDIETIVQDLAHKLGVINNTPAPEGHQPHSQFLDPPTPASISVYGTPLTTPQPIGNTHDGYFGNLTRPALSRSSTARSLMIPLSTMLLAHAADDAASSLNIGGWLSRSWLTGLVLPGEAISHFLMSTLLENDKLAITALGDSANLYGGFIYSGRSWWSKSSIVGRVLACTEGVVESIGWIMIPHLPEEAAEAWYSIASEDIQPTQPYRITSEEDLVAKDSSIIPGGDASKIQAQDLVAVHDDDILPTTSIKWTKWNLTPSMPASPEMETPGCAGEMGPFTASLTFTSTSPCPGQEKMHTLTLKHDVQFISSFPCNLPSTSVSTPPTRAPCSSAPATKIDILKRSRSGASTLSMARRNSSTPANGTSRPSLLLNRRNSHGFEPLMSHPPDSPLIAPIKMYGGDDDDEVGNGEGEKEVVVVEEKGGGKKRGHVLHNEYKYKIMNIGEVLEGDKDSPPNLDQVDNVSTHTTPLESTQQEKNTPIVILILDARGSRHDELVARAWCAEQGVHALIGRVGRTCLACCVREARGLGVGVVVRV</sequence>
<feature type="non-terminal residue" evidence="2">
    <location>
        <position position="950"/>
    </location>
</feature>
<dbReference type="AlphaFoldDB" id="A0A6A5W5U1"/>
<proteinExistence type="predicted"/>
<dbReference type="PANTHER" id="PTHR42345">
    <property type="entry name" value="TPR_REGION DOMAIN-CONTAINING PROTEIN"/>
    <property type="match status" value="1"/>
</dbReference>
<feature type="region of interest" description="Disordered" evidence="1">
    <location>
        <begin position="755"/>
        <end position="802"/>
    </location>
</feature>
<protein>
    <submittedName>
        <fullName evidence="2">Uncharacterized protein</fullName>
    </submittedName>
</protein>
<name>A0A6A5W5U1_9PLEO</name>
<organism evidence="2 3">
    <name type="scientific">Amniculicola lignicola CBS 123094</name>
    <dbReference type="NCBI Taxonomy" id="1392246"/>
    <lineage>
        <taxon>Eukaryota</taxon>
        <taxon>Fungi</taxon>
        <taxon>Dikarya</taxon>
        <taxon>Ascomycota</taxon>
        <taxon>Pezizomycotina</taxon>
        <taxon>Dothideomycetes</taxon>
        <taxon>Pleosporomycetidae</taxon>
        <taxon>Pleosporales</taxon>
        <taxon>Amniculicolaceae</taxon>
        <taxon>Amniculicola</taxon>
    </lineage>
</organism>
<evidence type="ECO:0000313" key="3">
    <source>
        <dbReference type="Proteomes" id="UP000799779"/>
    </source>
</evidence>